<feature type="region of interest" description="Disordered" evidence="1">
    <location>
        <begin position="176"/>
        <end position="225"/>
    </location>
</feature>
<reference evidence="2" key="1">
    <citation type="submission" date="2021-06" db="EMBL/GenBank/DDBJ databases">
        <title>Comparative genomics, transcriptomics and evolutionary studies reveal genomic signatures of adaptation to plant cell wall in hemibiotrophic fungi.</title>
        <authorList>
            <consortium name="DOE Joint Genome Institute"/>
            <person name="Baroncelli R."/>
            <person name="Diaz J.F."/>
            <person name="Benocci T."/>
            <person name="Peng M."/>
            <person name="Battaglia E."/>
            <person name="Haridas S."/>
            <person name="Andreopoulos W."/>
            <person name="Labutti K."/>
            <person name="Pangilinan J."/>
            <person name="Floch G.L."/>
            <person name="Makela M.R."/>
            <person name="Henrissat B."/>
            <person name="Grigoriev I.V."/>
            <person name="Crouch J.A."/>
            <person name="De Vries R.P."/>
            <person name="Sukno S.A."/>
            <person name="Thon M.R."/>
        </authorList>
    </citation>
    <scope>NUCLEOTIDE SEQUENCE</scope>
    <source>
        <strain evidence="2">CBS 125086</strain>
    </source>
</reference>
<keyword evidence="3" id="KW-1185">Reference proteome</keyword>
<protein>
    <submittedName>
        <fullName evidence="2">Uncharacterized protein</fullName>
    </submittedName>
</protein>
<comment type="caution">
    <text evidence="2">The sequence shown here is derived from an EMBL/GenBank/DDBJ whole genome shotgun (WGS) entry which is preliminary data.</text>
</comment>
<evidence type="ECO:0000313" key="2">
    <source>
        <dbReference type="EMBL" id="KAK1573773.1"/>
    </source>
</evidence>
<sequence>MTSVAMEECNGKRGWGEGVDGHGVLGPSGPSIYARYTPYRLAILVYPYKYIQYIGYYVPEAHTHSHFAWGAMLPILNVHCTLLYTKPNTWIGGVTTPRLNSQCLRRAESSAGLDYTFGQDEKVTLMVRAVAFREMTKQGASRRGDSCRCSRNASVPFRWVTNIQAATTRRSRSFLAFPSGTLPGGGGGARGKGGGRAAGATAPGPLRILKTPTRQALTSGGGPGG</sequence>
<name>A0AAD8PQD8_9PEZI</name>
<proteinExistence type="predicted"/>
<dbReference type="GeneID" id="85437243"/>
<dbReference type="RefSeq" id="XP_060409358.1">
    <property type="nucleotide sequence ID" value="XM_060553003.1"/>
</dbReference>
<dbReference type="AlphaFoldDB" id="A0AAD8PQD8"/>
<feature type="compositionally biased region" description="Gly residues" evidence="1">
    <location>
        <begin position="182"/>
        <end position="197"/>
    </location>
</feature>
<accession>A0AAD8PQD8</accession>
<evidence type="ECO:0000256" key="1">
    <source>
        <dbReference type="SAM" id="MobiDB-lite"/>
    </source>
</evidence>
<dbReference type="Proteomes" id="UP001230504">
    <property type="component" value="Unassembled WGS sequence"/>
</dbReference>
<organism evidence="2 3">
    <name type="scientific">Colletotrichum navitas</name>
    <dbReference type="NCBI Taxonomy" id="681940"/>
    <lineage>
        <taxon>Eukaryota</taxon>
        <taxon>Fungi</taxon>
        <taxon>Dikarya</taxon>
        <taxon>Ascomycota</taxon>
        <taxon>Pezizomycotina</taxon>
        <taxon>Sordariomycetes</taxon>
        <taxon>Hypocreomycetidae</taxon>
        <taxon>Glomerellales</taxon>
        <taxon>Glomerellaceae</taxon>
        <taxon>Colletotrichum</taxon>
        <taxon>Colletotrichum graminicola species complex</taxon>
    </lineage>
</organism>
<gene>
    <name evidence="2" type="ORF">LY79DRAFT_399069</name>
</gene>
<feature type="compositionally biased region" description="Low complexity" evidence="1">
    <location>
        <begin position="198"/>
        <end position="207"/>
    </location>
</feature>
<dbReference type="EMBL" id="JAHLJV010000086">
    <property type="protein sequence ID" value="KAK1573773.1"/>
    <property type="molecule type" value="Genomic_DNA"/>
</dbReference>
<evidence type="ECO:0000313" key="3">
    <source>
        <dbReference type="Proteomes" id="UP001230504"/>
    </source>
</evidence>